<proteinExistence type="predicted"/>
<evidence type="ECO:0000256" key="1">
    <source>
        <dbReference type="SAM" id="Phobius"/>
    </source>
</evidence>
<sequence>MAIVLFVMALRVMPVSFSNVECVPLIVALTPWFVIPAGIVAGIALATRRRVLAVIGLVCIVAQVCWHWGYIVPAERLSDEARQAVEHSKVDTSDRYARIMTLNTKNGLADAERIVRIVRDEHVEVLALQEVTSHLMDHLNDAGLPSLLPYANVAKRSSNDNGGINMLWSAAPMSNATDGLIPIDASSIPASSIDFGGVTVRFGSVHLSSPRPSIQGLWNGGMNSISQLRNDSGKYVLMGDFNAVWDHASFRYLLGNRFLDAGERAGSGFHMTYPANKKLLGFIPVPTFSEIDHIVHDRGVVVGDLEARNIAGSDHKALLGTLEIEAAN</sequence>
<dbReference type="SUPFAM" id="SSF56219">
    <property type="entry name" value="DNase I-like"/>
    <property type="match status" value="1"/>
</dbReference>
<keyword evidence="1" id="KW-0472">Membrane</keyword>
<feature type="transmembrane region" description="Helical" evidence="1">
    <location>
        <begin position="51"/>
        <end position="70"/>
    </location>
</feature>
<dbReference type="EMBL" id="JGZC01000008">
    <property type="protein sequence ID" value="KFI69628.1"/>
    <property type="molecule type" value="Genomic_DNA"/>
</dbReference>
<dbReference type="AlphaFoldDB" id="A0A087BF28"/>
<dbReference type="Proteomes" id="UP000029060">
    <property type="component" value="Unassembled WGS sequence"/>
</dbReference>
<dbReference type="eggNOG" id="COG3021">
    <property type="taxonomic scope" value="Bacteria"/>
</dbReference>
<keyword evidence="3" id="KW-0269">Exonuclease</keyword>
<dbReference type="InterPro" id="IPR005135">
    <property type="entry name" value="Endo/exonuclease/phosphatase"/>
</dbReference>
<feature type="domain" description="Endonuclease/exonuclease/phosphatase" evidence="2">
    <location>
        <begin position="100"/>
        <end position="315"/>
    </location>
</feature>
<reference evidence="3 4" key="1">
    <citation type="submission" date="2014-03" db="EMBL/GenBank/DDBJ databases">
        <title>Genomics of Bifidobacteria.</title>
        <authorList>
            <person name="Ventura M."/>
            <person name="Milani C."/>
            <person name="Lugli G.A."/>
        </authorList>
    </citation>
    <scope>NUCLEOTIDE SEQUENCE [LARGE SCALE GENOMIC DNA]</scope>
    <source>
        <strain evidence="3 4">LMG 11341</strain>
    </source>
</reference>
<evidence type="ECO:0000313" key="3">
    <source>
        <dbReference type="EMBL" id="KFI69628.1"/>
    </source>
</evidence>
<keyword evidence="3" id="KW-0378">Hydrolase</keyword>
<dbReference type="Pfam" id="PF03372">
    <property type="entry name" value="Exo_endo_phos"/>
    <property type="match status" value="1"/>
</dbReference>
<name>A0A087BF28_9BIFI</name>
<dbReference type="GO" id="GO:0004527">
    <property type="term" value="F:exonuclease activity"/>
    <property type="evidence" value="ECO:0007669"/>
    <property type="project" value="UniProtKB-KW"/>
</dbReference>
<keyword evidence="1" id="KW-0812">Transmembrane</keyword>
<dbReference type="GO" id="GO:0004519">
    <property type="term" value="F:endonuclease activity"/>
    <property type="evidence" value="ECO:0007669"/>
    <property type="project" value="UniProtKB-KW"/>
</dbReference>
<dbReference type="InterPro" id="IPR036691">
    <property type="entry name" value="Endo/exonu/phosph_ase_sf"/>
</dbReference>
<dbReference type="STRING" id="78345.BMERY_1717"/>
<keyword evidence="3" id="KW-0540">Nuclease</keyword>
<feature type="transmembrane region" description="Helical" evidence="1">
    <location>
        <begin position="24"/>
        <end position="44"/>
    </location>
</feature>
<keyword evidence="4" id="KW-1185">Reference proteome</keyword>
<keyword evidence="1" id="KW-1133">Transmembrane helix</keyword>
<keyword evidence="3" id="KW-0255">Endonuclease</keyword>
<accession>A0A087BF28</accession>
<evidence type="ECO:0000313" key="4">
    <source>
        <dbReference type="Proteomes" id="UP000029060"/>
    </source>
</evidence>
<protein>
    <submittedName>
        <fullName evidence="3">Endonuclease/exonuclease/phosphatase</fullName>
    </submittedName>
</protein>
<dbReference type="Gene3D" id="3.60.10.10">
    <property type="entry name" value="Endonuclease/exonuclease/phosphatase"/>
    <property type="match status" value="1"/>
</dbReference>
<evidence type="ECO:0000259" key="2">
    <source>
        <dbReference type="Pfam" id="PF03372"/>
    </source>
</evidence>
<comment type="caution">
    <text evidence="3">The sequence shown here is derived from an EMBL/GenBank/DDBJ whole genome shotgun (WGS) entry which is preliminary data.</text>
</comment>
<gene>
    <name evidence="3" type="ORF">BMERY_1717</name>
</gene>
<organism evidence="3 4">
    <name type="scientific">Bifidobacterium merycicum</name>
    <dbReference type="NCBI Taxonomy" id="78345"/>
    <lineage>
        <taxon>Bacteria</taxon>
        <taxon>Bacillati</taxon>
        <taxon>Actinomycetota</taxon>
        <taxon>Actinomycetes</taxon>
        <taxon>Bifidobacteriales</taxon>
        <taxon>Bifidobacteriaceae</taxon>
        <taxon>Bifidobacterium</taxon>
    </lineage>
</organism>